<sequence length="53" mass="5304">MYDKCVVGAGGAGGAGCLAQTGMSPIWVILAGFALLAVGTAVMRIVPRRAAVR</sequence>
<keyword evidence="1" id="KW-0812">Transmembrane</keyword>
<name>A0A4R4RQT2_9ACTN</name>
<feature type="transmembrane region" description="Helical" evidence="1">
    <location>
        <begin position="26"/>
        <end position="46"/>
    </location>
</feature>
<reference evidence="2 3" key="1">
    <citation type="submission" date="2019-02" db="EMBL/GenBank/DDBJ databases">
        <title>Draft genome sequences of novel Actinobacteria.</title>
        <authorList>
            <person name="Sahin N."/>
            <person name="Ay H."/>
            <person name="Saygin H."/>
        </authorList>
    </citation>
    <scope>NUCLEOTIDE SEQUENCE [LARGE SCALE GENOMIC DNA]</scope>
    <source>
        <strain evidence="2 3">KC603</strain>
    </source>
</reference>
<gene>
    <name evidence="2" type="ORF">E1212_09505</name>
</gene>
<evidence type="ECO:0000256" key="1">
    <source>
        <dbReference type="SAM" id="Phobius"/>
    </source>
</evidence>
<keyword evidence="3" id="KW-1185">Reference proteome</keyword>
<dbReference type="NCBIfam" id="TIGR01167">
    <property type="entry name" value="LPXTG_anchor"/>
    <property type="match status" value="1"/>
</dbReference>
<protein>
    <submittedName>
        <fullName evidence="2">LPXTG cell wall anchor domain-containing protein</fullName>
    </submittedName>
</protein>
<comment type="caution">
    <text evidence="2">The sequence shown here is derived from an EMBL/GenBank/DDBJ whole genome shotgun (WGS) entry which is preliminary data.</text>
</comment>
<accession>A0A4R4RQT2</accession>
<dbReference type="Proteomes" id="UP000295621">
    <property type="component" value="Unassembled WGS sequence"/>
</dbReference>
<evidence type="ECO:0000313" key="3">
    <source>
        <dbReference type="Proteomes" id="UP000295621"/>
    </source>
</evidence>
<proteinExistence type="predicted"/>
<dbReference type="PROSITE" id="PS51257">
    <property type="entry name" value="PROKAR_LIPOPROTEIN"/>
    <property type="match status" value="1"/>
</dbReference>
<dbReference type="EMBL" id="SMKL01000016">
    <property type="protein sequence ID" value="TDC52278.1"/>
    <property type="molecule type" value="Genomic_DNA"/>
</dbReference>
<organism evidence="2 3">
    <name type="scientific">Jiangella ureilytica</name>
    <dbReference type="NCBI Taxonomy" id="2530374"/>
    <lineage>
        <taxon>Bacteria</taxon>
        <taxon>Bacillati</taxon>
        <taxon>Actinomycetota</taxon>
        <taxon>Actinomycetes</taxon>
        <taxon>Jiangellales</taxon>
        <taxon>Jiangellaceae</taxon>
        <taxon>Jiangella</taxon>
    </lineage>
</organism>
<keyword evidence="1" id="KW-0472">Membrane</keyword>
<dbReference type="OrthoDB" id="9907454at2"/>
<keyword evidence="1" id="KW-1133">Transmembrane helix</keyword>
<evidence type="ECO:0000313" key="2">
    <source>
        <dbReference type="EMBL" id="TDC52278.1"/>
    </source>
</evidence>
<dbReference type="AlphaFoldDB" id="A0A4R4RQT2"/>